<dbReference type="Gene3D" id="2.160.20.80">
    <property type="entry name" value="E3 ubiquitin-protein ligase SopA"/>
    <property type="match status" value="1"/>
</dbReference>
<dbReference type="AlphaFoldDB" id="A0AAE0GXX9"/>
<organism evidence="2 3">
    <name type="scientific">Cymbomonas tetramitiformis</name>
    <dbReference type="NCBI Taxonomy" id="36881"/>
    <lineage>
        <taxon>Eukaryota</taxon>
        <taxon>Viridiplantae</taxon>
        <taxon>Chlorophyta</taxon>
        <taxon>Pyramimonadophyceae</taxon>
        <taxon>Pyramimonadales</taxon>
        <taxon>Pyramimonadaceae</taxon>
        <taxon>Cymbomonas</taxon>
    </lineage>
</organism>
<evidence type="ECO:0000256" key="1">
    <source>
        <dbReference type="SAM" id="MobiDB-lite"/>
    </source>
</evidence>
<feature type="region of interest" description="Disordered" evidence="1">
    <location>
        <begin position="348"/>
        <end position="374"/>
    </location>
</feature>
<proteinExistence type="predicted"/>
<reference evidence="2 3" key="1">
    <citation type="journal article" date="2015" name="Genome Biol. Evol.">
        <title>Comparative Genomics of a Bacterivorous Green Alga Reveals Evolutionary Causalities and Consequences of Phago-Mixotrophic Mode of Nutrition.</title>
        <authorList>
            <person name="Burns J.A."/>
            <person name="Paasch A."/>
            <person name="Narechania A."/>
            <person name="Kim E."/>
        </authorList>
    </citation>
    <scope>NUCLEOTIDE SEQUENCE [LARGE SCALE GENOMIC DNA]</scope>
    <source>
        <strain evidence="2 3">PLY_AMNH</strain>
    </source>
</reference>
<keyword evidence="3" id="KW-1185">Reference proteome</keyword>
<dbReference type="Proteomes" id="UP001190700">
    <property type="component" value="Unassembled WGS sequence"/>
</dbReference>
<name>A0AAE0GXX9_9CHLO</name>
<gene>
    <name evidence="2" type="ORF">CYMTET_6215</name>
</gene>
<dbReference type="SUPFAM" id="SSF141571">
    <property type="entry name" value="Pentapeptide repeat-like"/>
    <property type="match status" value="1"/>
</dbReference>
<protein>
    <submittedName>
        <fullName evidence="2">Uncharacterized protein</fullName>
    </submittedName>
</protein>
<sequence length="395" mass="42601">MSDITASSVTANSTTTYSLLVNADVVNSTIHGRDATVVVCESCTLSQTVYSMSNCSASNFSNSNSISSDATDSTVASSNLANSVLSNSSVTHSTVLGSSLVNVTIVNCTLVKYDLANTVIENQVLLFDVAPCMESCLDDDLKNCTLAKNQVEACTSVCLDDKTHAFLKKAYDEFVQEYYARLDCSCSNEVASCFYETVENDARQVSCTWLEGVARDCSQDCPENNYTATSRELLKEFNCSDGLSPEVLFDVHFDVHFEDLDFATLESNEALLESFVDNVTTTLAEITGYDKDKMDITSIEPGSTVCTCSIEELDDAQQGSLKNDLDEGVPSAFASYGTTTVGSYRLTSSSQDMEEASTSPPPPSPPPEEDNSGTSMLYCQYALTLAMIVVISPNH</sequence>
<accession>A0AAE0GXX9</accession>
<evidence type="ECO:0000313" key="3">
    <source>
        <dbReference type="Proteomes" id="UP001190700"/>
    </source>
</evidence>
<evidence type="ECO:0000313" key="2">
    <source>
        <dbReference type="EMBL" id="KAK3286213.1"/>
    </source>
</evidence>
<comment type="caution">
    <text evidence="2">The sequence shown here is derived from an EMBL/GenBank/DDBJ whole genome shotgun (WGS) entry which is preliminary data.</text>
</comment>
<dbReference type="EMBL" id="LGRX02001398">
    <property type="protein sequence ID" value="KAK3286213.1"/>
    <property type="molecule type" value="Genomic_DNA"/>
</dbReference>